<keyword evidence="3" id="KW-1185">Reference proteome</keyword>
<evidence type="ECO:0000256" key="1">
    <source>
        <dbReference type="SAM" id="MobiDB-lite"/>
    </source>
</evidence>
<dbReference type="AlphaFoldDB" id="A0A8E2AI65"/>
<gene>
    <name evidence="2" type="ORF">OBBRIDRAFT_798930</name>
</gene>
<evidence type="ECO:0000313" key="2">
    <source>
        <dbReference type="EMBL" id="OCH84608.1"/>
    </source>
</evidence>
<sequence>MGGADGSERPEEPAVEGRVSKPVVPGAGSPWVIASSKTPRPLAIYAVAPRERRESAIALTLIDIFLCGYNWAKTIDTAKNLINARGGTSVLLAHIRKPKPGTATGITQPYSVRLIG</sequence>
<organism evidence="2 3">
    <name type="scientific">Obba rivulosa</name>
    <dbReference type="NCBI Taxonomy" id="1052685"/>
    <lineage>
        <taxon>Eukaryota</taxon>
        <taxon>Fungi</taxon>
        <taxon>Dikarya</taxon>
        <taxon>Basidiomycota</taxon>
        <taxon>Agaricomycotina</taxon>
        <taxon>Agaricomycetes</taxon>
        <taxon>Polyporales</taxon>
        <taxon>Gelatoporiaceae</taxon>
        <taxon>Obba</taxon>
    </lineage>
</organism>
<name>A0A8E2AI65_9APHY</name>
<evidence type="ECO:0000313" key="3">
    <source>
        <dbReference type="Proteomes" id="UP000250043"/>
    </source>
</evidence>
<dbReference type="Proteomes" id="UP000250043">
    <property type="component" value="Unassembled WGS sequence"/>
</dbReference>
<dbReference type="EMBL" id="KV722654">
    <property type="protein sequence ID" value="OCH84608.1"/>
    <property type="molecule type" value="Genomic_DNA"/>
</dbReference>
<feature type="compositionally biased region" description="Basic and acidic residues" evidence="1">
    <location>
        <begin position="1"/>
        <end position="12"/>
    </location>
</feature>
<dbReference type="OrthoDB" id="5419315at2759"/>
<accession>A0A8E2AI65</accession>
<protein>
    <submittedName>
        <fullName evidence="2">Uncharacterized protein</fullName>
    </submittedName>
</protein>
<proteinExistence type="predicted"/>
<feature type="region of interest" description="Disordered" evidence="1">
    <location>
        <begin position="1"/>
        <end position="22"/>
    </location>
</feature>
<reference evidence="2 3" key="1">
    <citation type="submission" date="2016-07" db="EMBL/GenBank/DDBJ databases">
        <title>Draft genome of the white-rot fungus Obba rivulosa 3A-2.</title>
        <authorList>
            <consortium name="DOE Joint Genome Institute"/>
            <person name="Miettinen O."/>
            <person name="Riley R."/>
            <person name="Acob R."/>
            <person name="Barry K."/>
            <person name="Cullen D."/>
            <person name="De Vries R."/>
            <person name="Hainaut M."/>
            <person name="Hatakka A."/>
            <person name="Henrissat B."/>
            <person name="Hilden K."/>
            <person name="Kuo R."/>
            <person name="Labutti K."/>
            <person name="Lipzen A."/>
            <person name="Makela M.R."/>
            <person name="Sandor L."/>
            <person name="Spatafora J.W."/>
            <person name="Grigoriev I.V."/>
            <person name="Hibbett D.S."/>
        </authorList>
    </citation>
    <scope>NUCLEOTIDE SEQUENCE [LARGE SCALE GENOMIC DNA]</scope>
    <source>
        <strain evidence="2 3">3A-2</strain>
    </source>
</reference>